<protein>
    <submittedName>
        <fullName evidence="1">Uncharacterized protein</fullName>
    </submittedName>
</protein>
<name>A0A4Y3NF27_PAEAU</name>
<accession>A0A4Y3NF27</accession>
<evidence type="ECO:0000313" key="2">
    <source>
        <dbReference type="Proteomes" id="UP000317715"/>
    </source>
</evidence>
<evidence type="ECO:0000313" key="1">
    <source>
        <dbReference type="EMBL" id="GEB17668.1"/>
    </source>
</evidence>
<dbReference type="EMBL" id="BJMD01000002">
    <property type="protein sequence ID" value="GEB17668.1"/>
    <property type="molecule type" value="Genomic_DNA"/>
</dbReference>
<organism evidence="1 2">
    <name type="scientific">Paenarthrobacter aurescens</name>
    <name type="common">Arthrobacter aurescens</name>
    <dbReference type="NCBI Taxonomy" id="43663"/>
    <lineage>
        <taxon>Bacteria</taxon>
        <taxon>Bacillati</taxon>
        <taxon>Actinomycetota</taxon>
        <taxon>Actinomycetes</taxon>
        <taxon>Micrococcales</taxon>
        <taxon>Micrococcaceae</taxon>
        <taxon>Paenarthrobacter</taxon>
    </lineage>
</organism>
<sequence length="125" mass="13825">MLGLQEFALGGVESLEVVLSFDDARLRGDLQIQGLSRGHGSLLGTRKRRGYKMHNFGTFADAGLEVVRQHPGHLPATLGEVEFRQPAVEHSVGIVDLAMAKQMDSCLGHVYQFLKEAGRSEIFYR</sequence>
<reference evidence="1 2" key="1">
    <citation type="submission" date="2019-06" db="EMBL/GenBank/DDBJ databases">
        <title>Whole genome shotgun sequence of Paenarthrobacter aurescens NBRC 12136.</title>
        <authorList>
            <person name="Hosoyama A."/>
            <person name="Uohara A."/>
            <person name="Ohji S."/>
            <person name="Ichikawa N."/>
        </authorList>
    </citation>
    <scope>NUCLEOTIDE SEQUENCE [LARGE SCALE GENOMIC DNA]</scope>
    <source>
        <strain evidence="1 2">NBRC 12136</strain>
    </source>
</reference>
<comment type="caution">
    <text evidence="1">The sequence shown here is derived from an EMBL/GenBank/DDBJ whole genome shotgun (WGS) entry which is preliminary data.</text>
</comment>
<dbReference type="AlphaFoldDB" id="A0A4Y3NF27"/>
<gene>
    <name evidence="1" type="ORF">AAU01_04230</name>
</gene>
<dbReference type="Proteomes" id="UP000317715">
    <property type="component" value="Unassembled WGS sequence"/>
</dbReference>
<keyword evidence="2" id="KW-1185">Reference proteome</keyword>
<proteinExistence type="predicted"/>